<dbReference type="PROSITE" id="PS01124">
    <property type="entry name" value="HTH_ARAC_FAMILY_2"/>
    <property type="match status" value="1"/>
</dbReference>
<dbReference type="Pfam" id="PF12833">
    <property type="entry name" value="HTH_18"/>
    <property type="match status" value="1"/>
</dbReference>
<dbReference type="InterPro" id="IPR050204">
    <property type="entry name" value="AraC_XylS_family_regulators"/>
</dbReference>
<evidence type="ECO:0000313" key="6">
    <source>
        <dbReference type="EMBL" id="MDQ0393496.1"/>
    </source>
</evidence>
<evidence type="ECO:0000256" key="2">
    <source>
        <dbReference type="ARBA" id="ARBA00023125"/>
    </source>
</evidence>
<evidence type="ECO:0000259" key="5">
    <source>
        <dbReference type="PROSITE" id="PS01124"/>
    </source>
</evidence>
<sequence length="252" mass="27218">MDGPTIEIRSYADASRRHDHDHHQIVLPFRGCLELDFGHSGGYVATGVGAIIPAGADHAFQARGNNAFVVMDLPDEYPVQTGIFGSVGAFFAIGADLQGLLDYATVRSSQSNLPTHLRAAWTSLMLDRLNATASHPDFVDVALRRAISFMRERLADPVRTDDIAAAAGLSLTRLHAAFRDRLGSTPHAHLSALRLDAAERLLMTTSDPIAIIALRTGHADQSALTRALKRERGKTPAAMRRAVRHGNSADEA</sequence>
<dbReference type="SMART" id="SM00342">
    <property type="entry name" value="HTH_ARAC"/>
    <property type="match status" value="1"/>
</dbReference>
<dbReference type="InterPro" id="IPR011051">
    <property type="entry name" value="RmlC_Cupin_sf"/>
</dbReference>
<protein>
    <submittedName>
        <fullName evidence="6">AraC-like DNA-binding protein</fullName>
    </submittedName>
</protein>
<dbReference type="InterPro" id="IPR018060">
    <property type="entry name" value="HTH_AraC"/>
</dbReference>
<evidence type="ECO:0000256" key="1">
    <source>
        <dbReference type="ARBA" id="ARBA00023015"/>
    </source>
</evidence>
<dbReference type="Proteomes" id="UP001237448">
    <property type="component" value="Unassembled WGS sequence"/>
</dbReference>
<keyword evidence="2" id="KW-0238">DNA-binding</keyword>
<dbReference type="Gene3D" id="1.10.10.60">
    <property type="entry name" value="Homeodomain-like"/>
    <property type="match status" value="1"/>
</dbReference>
<evidence type="ECO:0000256" key="3">
    <source>
        <dbReference type="ARBA" id="ARBA00023163"/>
    </source>
</evidence>
<comment type="caution">
    <text evidence="6">The sequence shown here is derived from an EMBL/GenBank/DDBJ whole genome shotgun (WGS) entry which is preliminary data.</text>
</comment>
<feature type="region of interest" description="Disordered" evidence="4">
    <location>
        <begin position="232"/>
        <end position="252"/>
    </location>
</feature>
<keyword evidence="1" id="KW-0805">Transcription regulation</keyword>
<evidence type="ECO:0000313" key="7">
    <source>
        <dbReference type="Proteomes" id="UP001237448"/>
    </source>
</evidence>
<dbReference type="InterPro" id="IPR014710">
    <property type="entry name" value="RmlC-like_jellyroll"/>
</dbReference>
<evidence type="ECO:0000256" key="4">
    <source>
        <dbReference type="SAM" id="MobiDB-lite"/>
    </source>
</evidence>
<name>A0ABU0FGA3_9HYPH</name>
<dbReference type="RefSeq" id="WP_213335605.1">
    <property type="nucleotide sequence ID" value="NZ_JAUSVK010000001.1"/>
</dbReference>
<gene>
    <name evidence="6" type="ORF">J3R73_003288</name>
</gene>
<dbReference type="SUPFAM" id="SSF51182">
    <property type="entry name" value="RmlC-like cupins"/>
    <property type="match status" value="1"/>
</dbReference>
<proteinExistence type="predicted"/>
<feature type="domain" description="HTH araC/xylS-type" evidence="5">
    <location>
        <begin position="144"/>
        <end position="242"/>
    </location>
</feature>
<organism evidence="6 7">
    <name type="scientific">Labrys monachus</name>
    <dbReference type="NCBI Taxonomy" id="217067"/>
    <lineage>
        <taxon>Bacteria</taxon>
        <taxon>Pseudomonadati</taxon>
        <taxon>Pseudomonadota</taxon>
        <taxon>Alphaproteobacteria</taxon>
        <taxon>Hyphomicrobiales</taxon>
        <taxon>Xanthobacteraceae</taxon>
        <taxon>Labrys</taxon>
    </lineage>
</organism>
<dbReference type="PANTHER" id="PTHR46796">
    <property type="entry name" value="HTH-TYPE TRANSCRIPTIONAL ACTIVATOR RHAS-RELATED"/>
    <property type="match status" value="1"/>
</dbReference>
<dbReference type="SUPFAM" id="SSF46689">
    <property type="entry name" value="Homeodomain-like"/>
    <property type="match status" value="2"/>
</dbReference>
<keyword evidence="7" id="KW-1185">Reference proteome</keyword>
<dbReference type="InterPro" id="IPR009057">
    <property type="entry name" value="Homeodomain-like_sf"/>
</dbReference>
<accession>A0ABU0FGA3</accession>
<keyword evidence="3" id="KW-0804">Transcription</keyword>
<reference evidence="6 7" key="1">
    <citation type="submission" date="2023-07" db="EMBL/GenBank/DDBJ databases">
        <title>Genomic Encyclopedia of Type Strains, Phase IV (KMG-IV): sequencing the most valuable type-strain genomes for metagenomic binning, comparative biology and taxonomic classification.</title>
        <authorList>
            <person name="Goeker M."/>
        </authorList>
    </citation>
    <scope>NUCLEOTIDE SEQUENCE [LARGE SCALE GENOMIC DNA]</scope>
    <source>
        <strain evidence="6 7">DSM 5896</strain>
    </source>
</reference>
<dbReference type="EMBL" id="JAUSVK010000001">
    <property type="protein sequence ID" value="MDQ0393496.1"/>
    <property type="molecule type" value="Genomic_DNA"/>
</dbReference>
<dbReference type="Gene3D" id="2.60.120.10">
    <property type="entry name" value="Jelly Rolls"/>
    <property type="match status" value="1"/>
</dbReference>
<dbReference type="PANTHER" id="PTHR46796:SF10">
    <property type="entry name" value="TRANSCRIPTIONAL ACTIVATOR FEAR"/>
    <property type="match status" value="1"/>
</dbReference>